<dbReference type="GO" id="GO:0008270">
    <property type="term" value="F:zinc ion binding"/>
    <property type="evidence" value="ECO:0007669"/>
    <property type="project" value="UniProtKB-KW"/>
</dbReference>
<evidence type="ECO:0000313" key="6">
    <source>
        <dbReference type="Proteomes" id="UP001652620"/>
    </source>
</evidence>
<dbReference type="GeneID" id="105222728"/>
<reference evidence="6" key="1">
    <citation type="submission" date="2025-05" db="UniProtKB">
        <authorList>
            <consortium name="RefSeq"/>
        </authorList>
    </citation>
    <scope>NUCLEOTIDE SEQUENCE [LARGE SCALE GENOMIC DNA]</scope>
</reference>
<dbReference type="KEGG" id="bdr:105222728"/>
<keyword evidence="2" id="KW-0677">Repeat</keyword>
<evidence type="ECO:0000313" key="7">
    <source>
        <dbReference type="RefSeq" id="XP_011198472.2"/>
    </source>
</evidence>
<evidence type="ECO:0000256" key="2">
    <source>
        <dbReference type="ARBA" id="ARBA00022737"/>
    </source>
</evidence>
<feature type="domain" description="C2H2-type" evidence="5">
    <location>
        <begin position="677"/>
        <end position="704"/>
    </location>
</feature>
<dbReference type="FunCoup" id="A0A6I9UTX1">
    <property type="interactions" value="615"/>
</dbReference>
<keyword evidence="3" id="KW-0863">Zinc-finger</keyword>
<dbReference type="AlphaFoldDB" id="A0A6I9UTX1"/>
<dbReference type="SUPFAM" id="SSF57667">
    <property type="entry name" value="beta-beta-alpha zinc fingers"/>
    <property type="match status" value="3"/>
</dbReference>
<dbReference type="PANTHER" id="PTHR23234:SF10">
    <property type="entry name" value="RIKEN CDNA 6720489N17 GENE-RELATED"/>
    <property type="match status" value="1"/>
</dbReference>
<dbReference type="InterPro" id="IPR050758">
    <property type="entry name" value="Znf_C2H2-type"/>
</dbReference>
<dbReference type="OrthoDB" id="6077919at2759"/>
<feature type="domain" description="C2H2-type" evidence="5">
    <location>
        <begin position="705"/>
        <end position="733"/>
    </location>
</feature>
<reference evidence="7" key="2">
    <citation type="submission" date="2025-08" db="UniProtKB">
        <authorList>
            <consortium name="RefSeq"/>
        </authorList>
    </citation>
    <scope>IDENTIFICATION</scope>
    <source>
        <tissue evidence="7">Adult</tissue>
    </source>
</reference>
<accession>A0A6I9UTX1</accession>
<dbReference type="GO" id="GO:0000981">
    <property type="term" value="F:DNA-binding transcription factor activity, RNA polymerase II-specific"/>
    <property type="evidence" value="ECO:0007669"/>
    <property type="project" value="TreeGrafter"/>
</dbReference>
<sequence length="841" mass="93932">MDEPPLQQALSRKESEYIDHDLPLQSLLAPSFIRDTNNYLIDFMESTPLVTSANTVPTTDGSGGGGAYNVKVSDTVSLTPDLHFPNTIFHYRPTPADVAVSNVTNVAEATLSALNTPTQTAATLPMVLTSRSDNNATSYSHNKHTQYITLNGDFLNSSGSVNQAGDDAAVQQFLLADGNVSLDDAADLMNVSVDDLYERHVSNARKVLPHKKRISRKLRVSLSGADNEMAQVPLGEVQKLQQQGRLNVSMFNCEICGHTSDSQLQFFAHLKQHYEPTTPDTILAAMKTSLEALEPQKILTAIKKSPDANVDQVFNDVHLNFPDFSGVDESPMRHVLNTVGDGNNEMNTTDISKCMTFVPRPASPPSKRTVEVEFSDSEDMLEGIRNVVDKVSIEDTCDALDLMTSNGIRGTWFTNDNFNGITFKNKSYSDVTFTEPLPPMTMMSSAALTRANTTPKESNTLPPAEKLLSYQKSDGNIQKMELQIPADHDGVVDDDDDDDDIVNDIVNEIAEESGNIVVTNEANGTTYYNDELPPISLSSVEADEPQLQCQSPPEPNTTTDLLQPLHVSQFDLAENADVPVRLKSAQLRNAIDSNEVVVEEEVICKEEPVTYEESEVRFVEYNPIEEILPDNGCDDEDIPVVSENKKRKYNCTKCDREFNSRNALRYHVSTHSGLRPHQCNHCDKSFLALNALKAHIRTHTGDKPYKCDYCQRDFRQWGDLKYHVTSKHTDDKNHQCEYCGKAFSRKYSLVLHRRIHTSERNFKCEFCSKAFRASTYLQDHRRIHTGEKPNVCAICSKRFRMIGDLRRHERIHQRDDAKKTTKSAKGVKNAKSAKGGKSAKK</sequence>
<dbReference type="GO" id="GO:0005634">
    <property type="term" value="C:nucleus"/>
    <property type="evidence" value="ECO:0007669"/>
    <property type="project" value="UniProtKB-SubCell"/>
</dbReference>
<feature type="domain" description="C2H2-type" evidence="5">
    <location>
        <begin position="790"/>
        <end position="817"/>
    </location>
</feature>
<proteinExistence type="predicted"/>
<dbReference type="InParanoid" id="A0A6I9UTX1"/>
<protein>
    <submittedName>
        <fullName evidence="7">Uncharacterized protein LOC105222728</fullName>
    </submittedName>
</protein>
<evidence type="ECO:0000256" key="4">
    <source>
        <dbReference type="SAM" id="MobiDB-lite"/>
    </source>
</evidence>
<feature type="region of interest" description="Disordered" evidence="4">
    <location>
        <begin position="810"/>
        <end position="841"/>
    </location>
</feature>
<dbReference type="InterPro" id="IPR036236">
    <property type="entry name" value="Znf_C2H2_sf"/>
</dbReference>
<feature type="domain" description="C2H2-type" evidence="5">
    <location>
        <begin position="649"/>
        <end position="676"/>
    </location>
</feature>
<dbReference type="PROSITE" id="PS00028">
    <property type="entry name" value="ZINC_FINGER_C2H2_1"/>
    <property type="match status" value="6"/>
</dbReference>
<organism evidence="6 7">
    <name type="scientific">Bactrocera dorsalis</name>
    <name type="common">Oriental fruit fly</name>
    <name type="synonym">Dacus dorsalis</name>
    <dbReference type="NCBI Taxonomy" id="27457"/>
    <lineage>
        <taxon>Eukaryota</taxon>
        <taxon>Metazoa</taxon>
        <taxon>Ecdysozoa</taxon>
        <taxon>Arthropoda</taxon>
        <taxon>Hexapoda</taxon>
        <taxon>Insecta</taxon>
        <taxon>Pterygota</taxon>
        <taxon>Neoptera</taxon>
        <taxon>Endopterygota</taxon>
        <taxon>Diptera</taxon>
        <taxon>Brachycera</taxon>
        <taxon>Muscomorpha</taxon>
        <taxon>Tephritoidea</taxon>
        <taxon>Tephritidae</taxon>
        <taxon>Bactrocera</taxon>
        <taxon>Bactrocera</taxon>
    </lineage>
</organism>
<dbReference type="Gene3D" id="3.30.160.60">
    <property type="entry name" value="Classic Zinc Finger"/>
    <property type="match status" value="6"/>
</dbReference>
<name>A0A6I9UTX1_BACDO</name>
<dbReference type="SMART" id="SM00355">
    <property type="entry name" value="ZnF_C2H2"/>
    <property type="match status" value="7"/>
</dbReference>
<evidence type="ECO:0000256" key="3">
    <source>
        <dbReference type="PROSITE-ProRule" id="PRU00042"/>
    </source>
</evidence>
<feature type="compositionally biased region" description="Basic and acidic residues" evidence="4">
    <location>
        <begin position="810"/>
        <end position="819"/>
    </location>
</feature>
<keyword evidence="6" id="KW-1185">Reference proteome</keyword>
<feature type="compositionally biased region" description="Low complexity" evidence="4">
    <location>
        <begin position="823"/>
        <end position="841"/>
    </location>
</feature>
<gene>
    <name evidence="7" type="primary">LOC105222728</name>
</gene>
<dbReference type="Proteomes" id="UP001652620">
    <property type="component" value="Chromosome 1"/>
</dbReference>
<dbReference type="RefSeq" id="XP_011198472.2">
    <property type="nucleotide sequence ID" value="XM_011200170.4"/>
</dbReference>
<dbReference type="PANTHER" id="PTHR23234">
    <property type="entry name" value="ZNF44 PROTEIN"/>
    <property type="match status" value="1"/>
</dbReference>
<dbReference type="GO" id="GO:0003677">
    <property type="term" value="F:DNA binding"/>
    <property type="evidence" value="ECO:0007669"/>
    <property type="project" value="UniProtKB-KW"/>
</dbReference>
<evidence type="ECO:0000259" key="5">
    <source>
        <dbReference type="PROSITE" id="PS50157"/>
    </source>
</evidence>
<feature type="domain" description="C2H2-type" evidence="5">
    <location>
        <begin position="762"/>
        <end position="789"/>
    </location>
</feature>
<keyword evidence="3" id="KW-0862">Zinc</keyword>
<dbReference type="PROSITE" id="PS50157">
    <property type="entry name" value="ZINC_FINGER_C2H2_2"/>
    <property type="match status" value="6"/>
</dbReference>
<dbReference type="InterPro" id="IPR013087">
    <property type="entry name" value="Znf_C2H2_type"/>
</dbReference>
<evidence type="ECO:0000256" key="1">
    <source>
        <dbReference type="ARBA" id="ARBA00022723"/>
    </source>
</evidence>
<keyword evidence="1" id="KW-0479">Metal-binding</keyword>
<dbReference type="Pfam" id="PF00096">
    <property type="entry name" value="zf-C2H2"/>
    <property type="match status" value="4"/>
</dbReference>
<feature type="domain" description="C2H2-type" evidence="5">
    <location>
        <begin position="734"/>
        <end position="761"/>
    </location>
</feature>